<dbReference type="EMBL" id="JABCUV010000003">
    <property type="protein sequence ID" value="NMW92880.1"/>
    <property type="molecule type" value="Genomic_DNA"/>
</dbReference>
<accession>A0A378PGD6</accession>
<dbReference type="Proteomes" id="UP000582487">
    <property type="component" value="Unassembled WGS sequence"/>
</dbReference>
<dbReference type="GeneID" id="61168401"/>
<evidence type="ECO:0000313" key="1">
    <source>
        <dbReference type="EMBL" id="MCU9968453.1"/>
    </source>
</evidence>
<dbReference type="EMBL" id="VSZY01000003">
    <property type="protein sequence ID" value="MCU9968453.1"/>
    <property type="molecule type" value="Genomic_DNA"/>
</dbReference>
<evidence type="ECO:0000313" key="4">
    <source>
        <dbReference type="Proteomes" id="UP000255284"/>
    </source>
</evidence>
<comment type="caution">
    <text evidence="2">The sequence shown here is derived from an EMBL/GenBank/DDBJ whole genome shotgun (WGS) entry which is preliminary data.</text>
</comment>
<dbReference type="EMBL" id="UGGQ01000006">
    <property type="protein sequence ID" value="STO16965.1"/>
    <property type="molecule type" value="Genomic_DNA"/>
</dbReference>
<dbReference type="Proteomes" id="UP000255284">
    <property type="component" value="Unassembled WGS sequence"/>
</dbReference>
<evidence type="ECO:0000313" key="6">
    <source>
        <dbReference type="Proteomes" id="UP001209486"/>
    </source>
</evidence>
<evidence type="ECO:0000313" key="2">
    <source>
        <dbReference type="EMBL" id="NMW92880.1"/>
    </source>
</evidence>
<evidence type="ECO:0000313" key="3">
    <source>
        <dbReference type="EMBL" id="STO16965.1"/>
    </source>
</evidence>
<reference evidence="1 6" key="2">
    <citation type="submission" date="2019-08" db="EMBL/GenBank/DDBJ databases">
        <title>Comparison of rpoB and gyrB Sequences from Mobiluncus Species and Development of a Multiplex PCR Method for Clinical Detection of Mobiluncus curtisii and Mobiluncus mulieris.</title>
        <authorList>
            <person name="Yang L."/>
            <person name="Shen Y."/>
            <person name="Xu G."/>
            <person name="Shu L.-B."/>
            <person name="Hu J."/>
            <person name="Zhang R."/>
            <person name="Wang Y."/>
            <person name="Zhou H.-W."/>
            <person name="Zhang X."/>
        </authorList>
    </citation>
    <scope>NUCLEOTIDE SEQUENCE [LARGE SCALE GENOMIC DNA]</scope>
    <source>
        <strain evidence="1 6">M26</strain>
    </source>
</reference>
<reference evidence="3 4" key="1">
    <citation type="submission" date="2018-06" db="EMBL/GenBank/DDBJ databases">
        <authorList>
            <consortium name="Pathogen Informatics"/>
            <person name="Doyle S."/>
        </authorList>
    </citation>
    <scope>NUCLEOTIDE SEQUENCE [LARGE SCALE GENOMIC DNA]</scope>
    <source>
        <strain evidence="3 4">NCTC11819</strain>
    </source>
</reference>
<sequence length="82" mass="9544">MNMKLREEHIRSRRVTRALQNAKRELDTALRYMKPSETFKDSSIDDYTRRAVYLIDDAIDEALDVGLDLSSKRLGEALEERG</sequence>
<organism evidence="2 5">
    <name type="scientific">Mobiluncus mulieris</name>
    <dbReference type="NCBI Taxonomy" id="2052"/>
    <lineage>
        <taxon>Bacteria</taxon>
        <taxon>Bacillati</taxon>
        <taxon>Actinomycetota</taxon>
        <taxon>Actinomycetes</taxon>
        <taxon>Actinomycetales</taxon>
        <taxon>Actinomycetaceae</taxon>
        <taxon>Mobiluncus</taxon>
    </lineage>
</organism>
<dbReference type="Proteomes" id="UP001209486">
    <property type="component" value="Unassembled WGS sequence"/>
</dbReference>
<evidence type="ECO:0000313" key="5">
    <source>
        <dbReference type="Proteomes" id="UP000582487"/>
    </source>
</evidence>
<dbReference type="RefSeq" id="WP_004016455.1">
    <property type="nucleotide sequence ID" value="NZ_CAMUNX010000004.1"/>
</dbReference>
<name>A0A378PGD6_9ACTO</name>
<gene>
    <name evidence="1" type="ORF">FYZ43_03335</name>
    <name evidence="2" type="ORF">HHJ74_04070</name>
    <name evidence="3" type="ORF">NCTC11819_01548</name>
</gene>
<proteinExistence type="predicted"/>
<reference evidence="2 5" key="3">
    <citation type="submission" date="2020-04" db="EMBL/GenBank/DDBJ databases">
        <title>Antimicrobial susceptibility and clonality of vaginal-derived multi-drug resistant Mobiluncus isolates in China.</title>
        <authorList>
            <person name="Zhang X."/>
        </authorList>
    </citation>
    <scope>NUCLEOTIDE SEQUENCE [LARGE SCALE GENOMIC DNA]</scope>
    <source>
        <strain evidence="2 5">7</strain>
    </source>
</reference>
<dbReference type="AlphaFoldDB" id="A0A378PGD6"/>
<protein>
    <submittedName>
        <fullName evidence="2">Uncharacterized protein</fullName>
    </submittedName>
</protein>